<evidence type="ECO:0000256" key="5">
    <source>
        <dbReference type="ARBA" id="ARBA00023329"/>
    </source>
</evidence>
<evidence type="ECO:0000256" key="4">
    <source>
        <dbReference type="ARBA" id="ARBA00023136"/>
    </source>
</evidence>
<organism evidence="7 8">
    <name type="scientific">Rhodocollybia butyracea</name>
    <dbReference type="NCBI Taxonomy" id="206335"/>
    <lineage>
        <taxon>Eukaryota</taxon>
        <taxon>Fungi</taxon>
        <taxon>Dikarya</taxon>
        <taxon>Basidiomycota</taxon>
        <taxon>Agaricomycotina</taxon>
        <taxon>Agaricomycetes</taxon>
        <taxon>Agaricomycetidae</taxon>
        <taxon>Agaricales</taxon>
        <taxon>Marasmiineae</taxon>
        <taxon>Omphalotaceae</taxon>
        <taxon>Rhodocollybia</taxon>
    </lineage>
</organism>
<dbReference type="InterPro" id="IPR019013">
    <property type="entry name" value="Vma21"/>
</dbReference>
<keyword evidence="5" id="KW-0968">Cytoplasmic vesicle</keyword>
<name>A0A9P5UE79_9AGAR</name>
<protein>
    <recommendedName>
        <fullName evidence="9">Vacuolar ATPase assembly integral membrane protein VMA21 homolog</fullName>
    </recommendedName>
</protein>
<feature type="transmembrane region" description="Helical" evidence="6">
    <location>
        <begin position="20"/>
        <end position="40"/>
    </location>
</feature>
<gene>
    <name evidence="7" type="ORF">BDP27DRAFT_1314782</name>
</gene>
<keyword evidence="8" id="KW-1185">Reference proteome</keyword>
<evidence type="ECO:0000256" key="2">
    <source>
        <dbReference type="ARBA" id="ARBA00022824"/>
    </source>
</evidence>
<keyword evidence="1 6" id="KW-0812">Transmembrane</keyword>
<dbReference type="GO" id="GO:0070072">
    <property type="term" value="P:vacuolar proton-transporting V-type ATPase complex assembly"/>
    <property type="evidence" value="ECO:0007669"/>
    <property type="project" value="InterPro"/>
</dbReference>
<keyword evidence="2" id="KW-0256">Endoplasmic reticulum</keyword>
<dbReference type="EMBL" id="JADNRY010000008">
    <property type="protein sequence ID" value="KAF9075947.1"/>
    <property type="molecule type" value="Genomic_DNA"/>
</dbReference>
<evidence type="ECO:0008006" key="9">
    <source>
        <dbReference type="Google" id="ProtNLM"/>
    </source>
</evidence>
<evidence type="ECO:0000313" key="7">
    <source>
        <dbReference type="EMBL" id="KAF9075947.1"/>
    </source>
</evidence>
<reference evidence="7" key="1">
    <citation type="submission" date="2020-11" db="EMBL/GenBank/DDBJ databases">
        <authorList>
            <consortium name="DOE Joint Genome Institute"/>
            <person name="Ahrendt S."/>
            <person name="Riley R."/>
            <person name="Andreopoulos W."/>
            <person name="Labutti K."/>
            <person name="Pangilinan J."/>
            <person name="Ruiz-Duenas F.J."/>
            <person name="Barrasa J.M."/>
            <person name="Sanchez-Garcia M."/>
            <person name="Camarero S."/>
            <person name="Miyauchi S."/>
            <person name="Serrano A."/>
            <person name="Linde D."/>
            <person name="Babiker R."/>
            <person name="Drula E."/>
            <person name="Ayuso-Fernandez I."/>
            <person name="Pacheco R."/>
            <person name="Padilla G."/>
            <person name="Ferreira P."/>
            <person name="Barriuso J."/>
            <person name="Kellner H."/>
            <person name="Castanera R."/>
            <person name="Alfaro M."/>
            <person name="Ramirez L."/>
            <person name="Pisabarro A.G."/>
            <person name="Kuo A."/>
            <person name="Tritt A."/>
            <person name="Lipzen A."/>
            <person name="He G."/>
            <person name="Yan M."/>
            <person name="Ng V."/>
            <person name="Cullen D."/>
            <person name="Martin F."/>
            <person name="Rosso M.-N."/>
            <person name="Henrissat B."/>
            <person name="Hibbett D."/>
            <person name="Martinez A.T."/>
            <person name="Grigoriev I.V."/>
        </authorList>
    </citation>
    <scope>NUCLEOTIDE SEQUENCE</scope>
    <source>
        <strain evidence="7">AH 40177</strain>
    </source>
</reference>
<comment type="caution">
    <text evidence="7">The sequence shown here is derived from an EMBL/GenBank/DDBJ whole genome shotgun (WGS) entry which is preliminary data.</text>
</comment>
<keyword evidence="4 6" id="KW-0472">Membrane</keyword>
<dbReference type="OrthoDB" id="160405at2759"/>
<keyword evidence="3 6" id="KW-1133">Transmembrane helix</keyword>
<accession>A0A9P5UE79</accession>
<feature type="transmembrane region" description="Helical" evidence="6">
    <location>
        <begin position="52"/>
        <end position="74"/>
    </location>
</feature>
<evidence type="ECO:0000313" key="8">
    <source>
        <dbReference type="Proteomes" id="UP000772434"/>
    </source>
</evidence>
<dbReference type="Pfam" id="PF09446">
    <property type="entry name" value="VMA21"/>
    <property type="match status" value="1"/>
</dbReference>
<evidence type="ECO:0000256" key="3">
    <source>
        <dbReference type="ARBA" id="ARBA00022989"/>
    </source>
</evidence>
<evidence type="ECO:0000256" key="1">
    <source>
        <dbReference type="ARBA" id="ARBA00022692"/>
    </source>
</evidence>
<dbReference type="GO" id="GO:0031410">
    <property type="term" value="C:cytoplasmic vesicle"/>
    <property type="evidence" value="ECO:0007669"/>
    <property type="project" value="UniProtKB-KW"/>
</dbReference>
<proteinExistence type="predicted"/>
<evidence type="ECO:0000256" key="6">
    <source>
        <dbReference type="SAM" id="Phobius"/>
    </source>
</evidence>
<sequence>MSDQAAVGKLNTNVASSGTLFKLVAFSLSLGIVPLASYYASLHFVWDGNSTFAAITAVFAANLVLVIYIVLSILDDRQTQQSSPRLSPPESKKER</sequence>
<dbReference type="AlphaFoldDB" id="A0A9P5UE79"/>
<dbReference type="Proteomes" id="UP000772434">
    <property type="component" value="Unassembled WGS sequence"/>
</dbReference>